<dbReference type="InterPro" id="IPR005828">
    <property type="entry name" value="MFS_sugar_transport-like"/>
</dbReference>
<keyword evidence="2 6" id="KW-0812">Transmembrane</keyword>
<feature type="region of interest" description="Disordered" evidence="5">
    <location>
        <begin position="512"/>
        <end position="537"/>
    </location>
</feature>
<dbReference type="Pfam" id="PF00083">
    <property type="entry name" value="Sugar_tr"/>
    <property type="match status" value="1"/>
</dbReference>
<evidence type="ECO:0000256" key="1">
    <source>
        <dbReference type="ARBA" id="ARBA00004370"/>
    </source>
</evidence>
<dbReference type="AlphaFoldDB" id="A0A0L7KVE9"/>
<organism evidence="7 8">
    <name type="scientific">Operophtera brumata</name>
    <name type="common">Winter moth</name>
    <name type="synonym">Phalaena brumata</name>
    <dbReference type="NCBI Taxonomy" id="104452"/>
    <lineage>
        <taxon>Eukaryota</taxon>
        <taxon>Metazoa</taxon>
        <taxon>Ecdysozoa</taxon>
        <taxon>Arthropoda</taxon>
        <taxon>Hexapoda</taxon>
        <taxon>Insecta</taxon>
        <taxon>Pterygota</taxon>
        <taxon>Neoptera</taxon>
        <taxon>Endopterygota</taxon>
        <taxon>Lepidoptera</taxon>
        <taxon>Glossata</taxon>
        <taxon>Ditrysia</taxon>
        <taxon>Geometroidea</taxon>
        <taxon>Geometridae</taxon>
        <taxon>Larentiinae</taxon>
        <taxon>Operophtera</taxon>
    </lineage>
</organism>
<feature type="transmembrane region" description="Helical" evidence="6">
    <location>
        <begin position="69"/>
        <end position="87"/>
    </location>
</feature>
<dbReference type="Gene3D" id="1.20.1250.20">
    <property type="entry name" value="MFS general substrate transporter like domains"/>
    <property type="match status" value="1"/>
</dbReference>
<evidence type="ECO:0000256" key="6">
    <source>
        <dbReference type="SAM" id="Phobius"/>
    </source>
</evidence>
<comment type="caution">
    <text evidence="7">The sequence shown here is derived from an EMBL/GenBank/DDBJ whole genome shotgun (WGS) entry which is preliminary data.</text>
</comment>
<dbReference type="GO" id="GO:0022857">
    <property type="term" value="F:transmembrane transporter activity"/>
    <property type="evidence" value="ECO:0007669"/>
    <property type="project" value="InterPro"/>
</dbReference>
<dbReference type="InterPro" id="IPR036259">
    <property type="entry name" value="MFS_trans_sf"/>
</dbReference>
<dbReference type="Proteomes" id="UP000037510">
    <property type="component" value="Unassembled WGS sequence"/>
</dbReference>
<keyword evidence="4 6" id="KW-0472">Membrane</keyword>
<keyword evidence="7" id="KW-0813">Transport</keyword>
<evidence type="ECO:0000313" key="8">
    <source>
        <dbReference type="Proteomes" id="UP000037510"/>
    </source>
</evidence>
<evidence type="ECO:0000313" key="7">
    <source>
        <dbReference type="EMBL" id="KOB67061.1"/>
    </source>
</evidence>
<comment type="subcellular location">
    <subcellularLocation>
        <location evidence="1">Membrane</location>
    </subcellularLocation>
</comment>
<keyword evidence="8" id="KW-1185">Reference proteome</keyword>
<feature type="transmembrane region" description="Helical" evidence="6">
    <location>
        <begin position="154"/>
        <end position="171"/>
    </location>
</feature>
<evidence type="ECO:0000256" key="3">
    <source>
        <dbReference type="ARBA" id="ARBA00022989"/>
    </source>
</evidence>
<gene>
    <name evidence="7" type="ORF">OBRU01_20375</name>
</gene>
<dbReference type="SUPFAM" id="SSF103473">
    <property type="entry name" value="MFS general substrate transporter"/>
    <property type="match status" value="1"/>
</dbReference>
<keyword evidence="7" id="KW-0762">Sugar transport</keyword>
<dbReference type="STRING" id="104452.A0A0L7KVE9"/>
<feature type="transmembrane region" description="Helical" evidence="6">
    <location>
        <begin position="126"/>
        <end position="148"/>
    </location>
</feature>
<dbReference type="GO" id="GO:0016020">
    <property type="term" value="C:membrane"/>
    <property type="evidence" value="ECO:0007669"/>
    <property type="project" value="UniProtKB-SubCell"/>
</dbReference>
<protein>
    <submittedName>
        <fullName evidence="7">Sugar transporter</fullName>
    </submittedName>
</protein>
<dbReference type="PANTHER" id="PTHR48021">
    <property type="match status" value="1"/>
</dbReference>
<name>A0A0L7KVE9_OPEBR</name>
<dbReference type="EMBL" id="JTDY01005379">
    <property type="protein sequence ID" value="KOB67061.1"/>
    <property type="molecule type" value="Genomic_DNA"/>
</dbReference>
<dbReference type="PANTHER" id="PTHR48021:SF1">
    <property type="entry name" value="GH07001P-RELATED"/>
    <property type="match status" value="1"/>
</dbReference>
<feature type="transmembrane region" description="Helical" evidence="6">
    <location>
        <begin position="93"/>
        <end position="114"/>
    </location>
</feature>
<proteinExistence type="predicted"/>
<feature type="transmembrane region" description="Helical" evidence="6">
    <location>
        <begin position="42"/>
        <end position="62"/>
    </location>
</feature>
<accession>A0A0L7KVE9</accession>
<reference evidence="7 8" key="1">
    <citation type="journal article" date="2015" name="Genome Biol. Evol.">
        <title>The genome of winter moth (Operophtera brumata) provides a genomic perspective on sexual dimorphism and phenology.</title>
        <authorList>
            <person name="Derks M.F."/>
            <person name="Smit S."/>
            <person name="Salis L."/>
            <person name="Schijlen E."/>
            <person name="Bossers A."/>
            <person name="Mateman C."/>
            <person name="Pijl A.S."/>
            <person name="de Ridder D."/>
            <person name="Groenen M.A."/>
            <person name="Visser M.E."/>
            <person name="Megens H.J."/>
        </authorList>
    </citation>
    <scope>NUCLEOTIDE SEQUENCE [LARGE SCALE GENOMIC DNA]</scope>
    <source>
        <strain evidence="7">WM2013NL</strain>
        <tissue evidence="7">Head and thorax</tissue>
    </source>
</reference>
<evidence type="ECO:0000256" key="2">
    <source>
        <dbReference type="ARBA" id="ARBA00022692"/>
    </source>
</evidence>
<sequence>MLGIWIQGMSFGVILAYPTVLTRTTSNYNITGIDISPEHSSWLAASVGISGVVGFLALSAIFQVFGRRIAHVILCLFHLISWIIFYFANTITWLYIGRFFHGLALGIMYINGVIISEYTSPVSRGYFTTIMKVIMGMGSLMCHCLSFWSWREPAAAAGGIALLAVVLTLCWPESPSYYATKGRFEECKKTFTWLHGSSIEKKKELAQLISAQMEILDMKKVKKNDNRVRKLLKTFLERDFQKSLLLALLITLALDTCGEVFPLEYRGLGSSITGVLFCLFYGVSIKATPIMIRDLGLGETKNRTLQDIEDEMKGVKRNAVEIKEDNKETLQIVEENITEKINKNVDEKFCKMELEISNIRIIQDEQQKRLDNFDKILRQRNLILFGITEEERNYSDLEDIVLQIINIKMQTELDRKDIEFIGRVGKKNSKTRPLRLTLTTLVLETRKALLPQLMEKRQKGINATLKYDKIIIVTEKPCHKKGLSNSPLKETGHVQHNLITKVSKMSDMTFKNIISSKPSQGTSNQRLGKWTSSRQKASGSDIFNSTLTSFTSQQPQKENKLELRLYV</sequence>
<evidence type="ECO:0000256" key="5">
    <source>
        <dbReference type="SAM" id="MobiDB-lite"/>
    </source>
</evidence>
<keyword evidence="3 6" id="KW-1133">Transmembrane helix</keyword>
<dbReference type="InterPro" id="IPR050549">
    <property type="entry name" value="MFS_Trehalose_Transporter"/>
</dbReference>
<evidence type="ECO:0000256" key="4">
    <source>
        <dbReference type="ARBA" id="ARBA00023136"/>
    </source>
</evidence>